<evidence type="ECO:0000256" key="3">
    <source>
        <dbReference type="SAM" id="MobiDB-lite"/>
    </source>
</evidence>
<dbReference type="PANTHER" id="PTHR11079:SF156">
    <property type="entry name" value="INACTIVE TRNA-SPECIFIC ADENOSINE DEAMINASE-LIKE PROTEIN 3-RELATED"/>
    <property type="match status" value="1"/>
</dbReference>
<dbReference type="eggNOG" id="KOG2771">
    <property type="taxonomic scope" value="Eukaryota"/>
</dbReference>
<dbReference type="GO" id="GO:0005737">
    <property type="term" value="C:cytoplasm"/>
    <property type="evidence" value="ECO:0007669"/>
    <property type="project" value="TreeGrafter"/>
</dbReference>
<dbReference type="InParanoid" id="N1JD24"/>
<dbReference type="HOGENOM" id="CLU_024580_0_0_1"/>
<name>N1JD24_BLUG1</name>
<evidence type="ECO:0000256" key="2">
    <source>
        <dbReference type="ARBA" id="ARBA00038160"/>
    </source>
</evidence>
<evidence type="ECO:0000259" key="4">
    <source>
        <dbReference type="Pfam" id="PF00383"/>
    </source>
</evidence>
<dbReference type="EMBL" id="CAUH01004773">
    <property type="protein sequence ID" value="CCU80793.1"/>
    <property type="molecule type" value="Genomic_DNA"/>
</dbReference>
<dbReference type="InterPro" id="IPR016193">
    <property type="entry name" value="Cytidine_deaminase-like"/>
</dbReference>
<feature type="compositionally biased region" description="Polar residues" evidence="3">
    <location>
        <begin position="346"/>
        <end position="368"/>
    </location>
</feature>
<protein>
    <submittedName>
        <fullName evidence="5">tRNA specific adenosine deaminase subunit Tad3</fullName>
    </submittedName>
</protein>
<dbReference type="STRING" id="546991.N1JD24"/>
<dbReference type="SUPFAM" id="SSF53927">
    <property type="entry name" value="Cytidine deaminase-like"/>
    <property type="match status" value="1"/>
</dbReference>
<dbReference type="Gene3D" id="3.40.140.10">
    <property type="entry name" value="Cytidine Deaminase, domain 2"/>
    <property type="match status" value="1"/>
</dbReference>
<keyword evidence="6" id="KW-1185">Reference proteome</keyword>
<reference evidence="5 6" key="1">
    <citation type="journal article" date="2010" name="Science">
        <title>Genome expansion and gene loss in powdery mildew fungi reveal tradeoffs in extreme parasitism.</title>
        <authorList>
            <person name="Spanu P.D."/>
            <person name="Abbott J.C."/>
            <person name="Amselem J."/>
            <person name="Burgis T.A."/>
            <person name="Soanes D.M."/>
            <person name="Stueber K."/>
            <person name="Ver Loren van Themaat E."/>
            <person name="Brown J.K.M."/>
            <person name="Butcher S.A."/>
            <person name="Gurr S.J."/>
            <person name="Lebrun M.-H."/>
            <person name="Ridout C.J."/>
            <person name="Schulze-Lefert P."/>
            <person name="Talbot N.J."/>
            <person name="Ahmadinejad N."/>
            <person name="Ametz C."/>
            <person name="Barton G.R."/>
            <person name="Benjdia M."/>
            <person name="Bidzinski P."/>
            <person name="Bindschedler L.V."/>
            <person name="Both M."/>
            <person name="Brewer M.T."/>
            <person name="Cadle-Davidson L."/>
            <person name="Cadle-Davidson M.M."/>
            <person name="Collemare J."/>
            <person name="Cramer R."/>
            <person name="Frenkel O."/>
            <person name="Godfrey D."/>
            <person name="Harriman J."/>
            <person name="Hoede C."/>
            <person name="King B.C."/>
            <person name="Klages S."/>
            <person name="Kleemann J."/>
            <person name="Knoll D."/>
            <person name="Koti P.S."/>
            <person name="Kreplak J."/>
            <person name="Lopez-Ruiz F.J."/>
            <person name="Lu X."/>
            <person name="Maekawa T."/>
            <person name="Mahanil S."/>
            <person name="Micali C."/>
            <person name="Milgroom M.G."/>
            <person name="Montana G."/>
            <person name="Noir S."/>
            <person name="O'Connell R.J."/>
            <person name="Oberhaensli S."/>
            <person name="Parlange F."/>
            <person name="Pedersen C."/>
            <person name="Quesneville H."/>
            <person name="Reinhardt R."/>
            <person name="Rott M."/>
            <person name="Sacristan S."/>
            <person name="Schmidt S.M."/>
            <person name="Schoen M."/>
            <person name="Skamnioti P."/>
            <person name="Sommer H."/>
            <person name="Stephens A."/>
            <person name="Takahara H."/>
            <person name="Thordal-Christensen H."/>
            <person name="Vigouroux M."/>
            <person name="Wessling R."/>
            <person name="Wicker T."/>
            <person name="Panstruga R."/>
        </authorList>
    </citation>
    <scope>NUCLEOTIDE SEQUENCE [LARGE SCALE GENOMIC DNA]</scope>
    <source>
        <strain evidence="5">DH14</strain>
    </source>
</reference>
<evidence type="ECO:0000313" key="5">
    <source>
        <dbReference type="EMBL" id="CCU80793.1"/>
    </source>
</evidence>
<feature type="domain" description="CMP/dCMP-type deaminase" evidence="4">
    <location>
        <begin position="406"/>
        <end position="435"/>
    </location>
</feature>
<feature type="region of interest" description="Disordered" evidence="3">
    <location>
        <begin position="336"/>
        <end position="368"/>
    </location>
</feature>
<dbReference type="InterPro" id="IPR002125">
    <property type="entry name" value="CMP_dCMP_dom"/>
</dbReference>
<dbReference type="PANTHER" id="PTHR11079">
    <property type="entry name" value="CYTOSINE DEAMINASE FAMILY MEMBER"/>
    <property type="match status" value="1"/>
</dbReference>
<keyword evidence="1" id="KW-0819">tRNA processing</keyword>
<gene>
    <name evidence="5" type="ORF">BGHDH14_bgh02810</name>
</gene>
<organism evidence="5 6">
    <name type="scientific">Blumeria graminis f. sp. hordei (strain DH14)</name>
    <name type="common">Barley powdery mildew</name>
    <name type="synonym">Oidium monilioides f. sp. hordei</name>
    <dbReference type="NCBI Taxonomy" id="546991"/>
    <lineage>
        <taxon>Eukaryota</taxon>
        <taxon>Fungi</taxon>
        <taxon>Dikarya</taxon>
        <taxon>Ascomycota</taxon>
        <taxon>Pezizomycotina</taxon>
        <taxon>Leotiomycetes</taxon>
        <taxon>Erysiphales</taxon>
        <taxon>Erysiphaceae</taxon>
        <taxon>Blumeria</taxon>
        <taxon>Blumeria hordei</taxon>
    </lineage>
</organism>
<dbReference type="OrthoDB" id="3180714at2759"/>
<dbReference type="AlphaFoldDB" id="N1JD24"/>
<accession>N1JD24</accession>
<comment type="caution">
    <text evidence="5">The sequence shown here is derived from an EMBL/GenBank/DDBJ whole genome shotgun (WGS) entry which is preliminary data.</text>
</comment>
<dbReference type="Pfam" id="PF00383">
    <property type="entry name" value="dCMP_cyt_deam_1"/>
    <property type="match status" value="1"/>
</dbReference>
<dbReference type="GO" id="GO:0008033">
    <property type="term" value="P:tRNA processing"/>
    <property type="evidence" value="ECO:0007669"/>
    <property type="project" value="UniProtKB-KW"/>
</dbReference>
<dbReference type="GO" id="GO:0005634">
    <property type="term" value="C:nucleus"/>
    <property type="evidence" value="ECO:0007669"/>
    <property type="project" value="TreeGrafter"/>
</dbReference>
<evidence type="ECO:0000313" key="6">
    <source>
        <dbReference type="Proteomes" id="UP000015441"/>
    </source>
</evidence>
<dbReference type="GO" id="GO:0052717">
    <property type="term" value="F:tRNA-specific adenosine-34 deaminase activity"/>
    <property type="evidence" value="ECO:0007669"/>
    <property type="project" value="TreeGrafter"/>
</dbReference>
<dbReference type="Proteomes" id="UP000015441">
    <property type="component" value="Unassembled WGS sequence"/>
</dbReference>
<evidence type="ECO:0000256" key="1">
    <source>
        <dbReference type="ARBA" id="ARBA00022694"/>
    </source>
</evidence>
<proteinExistence type="inferred from homology"/>
<sequence>MEVEESKLIPLRTTLEIMAQDKLVEAWVVIVETKMASSTLSLVRSLIPDDGGVDFQNLKRFAKFEEVPKVVKDIMEETTSAAQYKNKSSPTVPSAIKHVQRQECSSFVSSNANEIGTEKCNPNSLPDKTTQLLLIAGPIHAISQDTLELALLKQTPNLLPIIFKTLIPLNAPTSIAQAEHWTQTYWPSVYKRNNPYGPHPSIISSAQLEVGKEVRKWMNLAQDMAKEARVGKTGSKRGEEIGVVVVERKNSVGRCIAVAGDARWVGWPEDSTRKGNPAAHAVMRVISMVASKVQERNKSIEMLKADVSNFTPDNSSTQFASREMGLEESFQPLKETHTMNDDGLSSRPNFTSTEPSQSSQIQNGESSAKCNDPLVSELSIFYDHPLSETEAKYLDPSGTQNAYLCHDLEIYCTHEPCVMCSMAIIHSRFGRVIFGKKMRRNGGLAADGHLQHGLFWRKELNWTLLAWQYETYHVEGSETVDNDLEA</sequence>
<comment type="similarity">
    <text evidence="2">Belongs to the cytidine and deoxycytidylate deaminase family. ADAT3 subfamily.</text>
</comment>